<comment type="caution">
    <text evidence="2">The sequence shown here is derived from an EMBL/GenBank/DDBJ whole genome shotgun (WGS) entry which is preliminary data.</text>
</comment>
<feature type="non-terminal residue" evidence="2">
    <location>
        <position position="1"/>
    </location>
</feature>
<feature type="region of interest" description="Disordered" evidence="1">
    <location>
        <begin position="1"/>
        <end position="179"/>
    </location>
</feature>
<proteinExistence type="predicted"/>
<accession>A0AAV5UE29</accession>
<feature type="compositionally biased region" description="Basic and acidic residues" evidence="1">
    <location>
        <begin position="34"/>
        <end position="48"/>
    </location>
</feature>
<evidence type="ECO:0000313" key="2">
    <source>
        <dbReference type="EMBL" id="GMT04572.1"/>
    </source>
</evidence>
<gene>
    <name evidence="2" type="ORF">PENTCL1PPCAC_26746</name>
</gene>
<reference evidence="2" key="1">
    <citation type="submission" date="2023-10" db="EMBL/GenBank/DDBJ databases">
        <title>Genome assembly of Pristionchus species.</title>
        <authorList>
            <person name="Yoshida K."/>
            <person name="Sommer R.J."/>
        </authorList>
    </citation>
    <scope>NUCLEOTIDE SEQUENCE</scope>
    <source>
        <strain evidence="2">RS0144</strain>
    </source>
</reference>
<organism evidence="2 3">
    <name type="scientific">Pristionchus entomophagus</name>
    <dbReference type="NCBI Taxonomy" id="358040"/>
    <lineage>
        <taxon>Eukaryota</taxon>
        <taxon>Metazoa</taxon>
        <taxon>Ecdysozoa</taxon>
        <taxon>Nematoda</taxon>
        <taxon>Chromadorea</taxon>
        <taxon>Rhabditida</taxon>
        <taxon>Rhabditina</taxon>
        <taxon>Diplogasteromorpha</taxon>
        <taxon>Diplogasteroidea</taxon>
        <taxon>Neodiplogasteridae</taxon>
        <taxon>Pristionchus</taxon>
    </lineage>
</organism>
<evidence type="ECO:0000256" key="1">
    <source>
        <dbReference type="SAM" id="MobiDB-lite"/>
    </source>
</evidence>
<dbReference type="Proteomes" id="UP001432027">
    <property type="component" value="Unassembled WGS sequence"/>
</dbReference>
<protein>
    <submittedName>
        <fullName evidence="2">Uncharacterized protein</fullName>
    </submittedName>
</protein>
<sequence length="236" mass="26208">YPSIGSSSGSGSSATGSRSSIGSSLYFHGNELVRYPDENDPHWNDRENLVQAPPDAVFNASTTPPHRRRLNAYPHQNADSGPLPPLRPVYQMDPPMADPPPQPVHQIHSNSPRPVQRALSPHNPPAPHERLPPRPPRREDRPVRGPRSGQRPHDGILSPNGSQRSNRSNRSKRSRKSKRISLNKYSKKGSKRDLAKPKNIKVAIKLKSLRTIVNAMKDENEDVAVVMTVPESAIEE</sequence>
<keyword evidence="3" id="KW-1185">Reference proteome</keyword>
<feature type="compositionally biased region" description="Basic residues" evidence="1">
    <location>
        <begin position="167"/>
        <end position="179"/>
    </location>
</feature>
<feature type="non-terminal residue" evidence="2">
    <location>
        <position position="236"/>
    </location>
</feature>
<feature type="compositionally biased region" description="Low complexity" evidence="1">
    <location>
        <begin position="1"/>
        <end position="24"/>
    </location>
</feature>
<evidence type="ECO:0000313" key="3">
    <source>
        <dbReference type="Proteomes" id="UP001432027"/>
    </source>
</evidence>
<dbReference type="AlphaFoldDB" id="A0AAV5UE29"/>
<name>A0AAV5UE29_9BILA</name>
<feature type="compositionally biased region" description="Basic and acidic residues" evidence="1">
    <location>
        <begin position="127"/>
        <end position="143"/>
    </location>
</feature>
<dbReference type="EMBL" id="BTSX01000006">
    <property type="protein sequence ID" value="GMT04572.1"/>
    <property type="molecule type" value="Genomic_DNA"/>
</dbReference>